<sequence length="92" mass="10620">MTLLTARYGKNVILFIGCFIVALFLSRYGMPLHSVTSYLVDEAHSFFDKYQPDIYEPDSDPASFAALVVAVTVYAMILYYIIKKIAFYFRKR</sequence>
<protein>
    <submittedName>
        <fullName evidence="2">Uncharacterized protein</fullName>
    </submittedName>
</protein>
<reference evidence="2 3" key="1">
    <citation type="submission" date="2021-03" db="EMBL/GenBank/DDBJ databases">
        <authorList>
            <person name="D'Agostino P."/>
            <person name="Huntemann M."/>
            <person name="Clum A."/>
            <person name="Spunde A."/>
            <person name="Palaniappan K."/>
            <person name="Ritter S."/>
            <person name="Mikhailova N."/>
            <person name="Chen I.-M."/>
            <person name="Stamatis D."/>
            <person name="Reddy T."/>
            <person name="O'Malley R."/>
            <person name="Daum C."/>
            <person name="Shapiro N."/>
            <person name="Ivanova N."/>
            <person name="Kyrpides N."/>
            <person name="Woyke T."/>
        </authorList>
    </citation>
    <scope>NUCLEOTIDE SEQUENCE [LARGE SCALE GENOMIC DNA]</scope>
    <source>
        <strain evidence="2 3">WS4403</strain>
    </source>
</reference>
<gene>
    <name evidence="2" type="ORF">J2125_002515</name>
</gene>
<name>A0ABS4P9M7_9GAMM</name>
<keyword evidence="3" id="KW-1185">Reference proteome</keyword>
<evidence type="ECO:0000313" key="2">
    <source>
        <dbReference type="EMBL" id="MBP2169323.1"/>
    </source>
</evidence>
<evidence type="ECO:0000313" key="3">
    <source>
        <dbReference type="Proteomes" id="UP001195624"/>
    </source>
</evidence>
<dbReference type="EMBL" id="JAGGMQ010000001">
    <property type="protein sequence ID" value="MBP2169323.1"/>
    <property type="molecule type" value="Genomic_DNA"/>
</dbReference>
<dbReference type="RefSeq" id="WP_198510904.1">
    <property type="nucleotide sequence ID" value="NZ_JAGGMQ010000001.1"/>
</dbReference>
<keyword evidence="1" id="KW-1133">Transmembrane helix</keyword>
<accession>A0ABS4P9M7</accession>
<keyword evidence="1" id="KW-0812">Transmembrane</keyword>
<dbReference type="Proteomes" id="UP001195624">
    <property type="component" value="Unassembled WGS sequence"/>
</dbReference>
<reference evidence="3" key="2">
    <citation type="submission" date="2023-07" db="EMBL/GenBank/DDBJ databases">
        <title>Genome mining of underrepresented organisms for secondary metabolites.</title>
        <authorList>
            <person name="D'Agostino P.M."/>
        </authorList>
    </citation>
    <scope>NUCLEOTIDE SEQUENCE [LARGE SCALE GENOMIC DNA]</scope>
    <source>
        <strain evidence="3">WS4403</strain>
    </source>
</reference>
<feature type="transmembrane region" description="Helical" evidence="1">
    <location>
        <begin position="62"/>
        <end position="82"/>
    </location>
</feature>
<comment type="caution">
    <text evidence="2">The sequence shown here is derived from an EMBL/GenBank/DDBJ whole genome shotgun (WGS) entry which is preliminary data.</text>
</comment>
<keyword evidence="1" id="KW-0472">Membrane</keyword>
<evidence type="ECO:0000256" key="1">
    <source>
        <dbReference type="SAM" id="Phobius"/>
    </source>
</evidence>
<proteinExistence type="predicted"/>
<feature type="transmembrane region" description="Helical" evidence="1">
    <location>
        <begin position="12"/>
        <end position="30"/>
    </location>
</feature>
<organism evidence="2 3">
    <name type="scientific">Winslowiella toletana</name>
    <dbReference type="NCBI Taxonomy" id="92490"/>
    <lineage>
        <taxon>Bacteria</taxon>
        <taxon>Pseudomonadati</taxon>
        <taxon>Pseudomonadota</taxon>
        <taxon>Gammaproteobacteria</taxon>
        <taxon>Enterobacterales</taxon>
        <taxon>Erwiniaceae</taxon>
        <taxon>Winslowiella</taxon>
    </lineage>
</organism>